<dbReference type="SUPFAM" id="SSF103196">
    <property type="entry name" value="Roadblock/LC7 domain"/>
    <property type="match status" value="1"/>
</dbReference>
<keyword evidence="3" id="KW-1185">Reference proteome</keyword>
<reference evidence="2 3" key="1">
    <citation type="journal article" date="2012" name="J. Bacteriol.">
        <title>Draft genome of Streptomyces tsukubaensis NRRL 18488, the producer of the clinically important immunosuppressant tacrolimus (FK506).</title>
        <authorList>
            <person name="Barreiro C."/>
            <person name="Prieto C."/>
            <person name="Sola-Landa A."/>
            <person name="Solera E."/>
            <person name="Martinez-Castro M."/>
            <person name="Perez-Redondo R."/>
            <person name="Garcia-Estrada C."/>
            <person name="Aparicio J.F."/>
            <person name="Fernandez-Martinez L.T."/>
            <person name="Santos-Aberturas J."/>
            <person name="Salehi-Najafabadi Z."/>
            <person name="Rodriguez-Garcia A."/>
            <person name="Tauch A."/>
            <person name="Martin J.F."/>
        </authorList>
    </citation>
    <scope>NUCLEOTIDE SEQUENCE [LARGE SCALE GENOMIC DNA]</scope>
    <source>
        <strain evidence="3">DSM 42081 / NBRC 108919 / NRRL 18488 / 9993</strain>
    </source>
</reference>
<feature type="domain" description="Roadblock/LAMTOR2" evidence="1">
    <location>
        <begin position="40"/>
        <end position="126"/>
    </location>
</feature>
<organism evidence="2 3">
    <name type="scientific">Streptomyces tsukubensis (strain DSM 42081 / NBRC 108919 / NRRL 18488 / 9993)</name>
    <dbReference type="NCBI Taxonomy" id="1114943"/>
    <lineage>
        <taxon>Bacteria</taxon>
        <taxon>Bacillati</taxon>
        <taxon>Actinomycetota</taxon>
        <taxon>Actinomycetes</taxon>
        <taxon>Kitasatosporales</taxon>
        <taxon>Streptomycetaceae</taxon>
        <taxon>Streptomyces</taxon>
    </lineage>
</organism>
<dbReference type="Gene3D" id="3.30.450.30">
    <property type="entry name" value="Dynein light chain 2a, cytoplasmic"/>
    <property type="match status" value="1"/>
</dbReference>
<dbReference type="AlphaFoldDB" id="A0A7G3UHJ2"/>
<accession>A0A7G3UHJ2</accession>
<protein>
    <submittedName>
        <fullName evidence="2">Diacylglyceryl transferase</fullName>
    </submittedName>
</protein>
<evidence type="ECO:0000313" key="3">
    <source>
        <dbReference type="Proteomes" id="UP000005940"/>
    </source>
</evidence>
<dbReference type="Proteomes" id="UP000005940">
    <property type="component" value="Chromosome"/>
</dbReference>
<dbReference type="SMART" id="SM00960">
    <property type="entry name" value="Robl_LC7"/>
    <property type="match status" value="1"/>
</dbReference>
<dbReference type="EMBL" id="CP029159">
    <property type="protein sequence ID" value="QKM69478.1"/>
    <property type="molecule type" value="Genomic_DNA"/>
</dbReference>
<name>A0A7G3UHJ2_STRT9</name>
<proteinExistence type="predicted"/>
<evidence type="ECO:0000259" key="1">
    <source>
        <dbReference type="SMART" id="SM00960"/>
    </source>
</evidence>
<dbReference type="InterPro" id="IPR004942">
    <property type="entry name" value="Roadblock/LAMTOR2_dom"/>
</dbReference>
<dbReference type="GO" id="GO:0016740">
    <property type="term" value="F:transferase activity"/>
    <property type="evidence" value="ECO:0007669"/>
    <property type="project" value="UniProtKB-KW"/>
</dbReference>
<sequence>MPQLPPGPTTLRSVLVTVVPWRADPRAGRRRLVAAEENVLDELRRLRLRMPQLTGALAAGTNGLVLGADAGNPEGVAALTAAALGVCVRLTEAGGQGRFQELLVRGERGYVASYAAGSSAVLTLLAGPRVNIDRLHREARRSGARIGDLLDGRTHRACPGP</sequence>
<gene>
    <name evidence="2" type="ORF">STSU_022170</name>
</gene>
<dbReference type="Pfam" id="PF03259">
    <property type="entry name" value="Robl_LC7"/>
    <property type="match status" value="1"/>
</dbReference>
<evidence type="ECO:0000313" key="2">
    <source>
        <dbReference type="EMBL" id="QKM69478.1"/>
    </source>
</evidence>
<keyword evidence="2" id="KW-0808">Transferase</keyword>